<accession>A0A7W9E6L8</accession>
<keyword evidence="2" id="KW-1185">Reference proteome</keyword>
<dbReference type="Proteomes" id="UP000548978">
    <property type="component" value="Unassembled WGS sequence"/>
</dbReference>
<dbReference type="Pfam" id="PF09550">
    <property type="entry name" value="Phage_TAC_6"/>
    <property type="match status" value="1"/>
</dbReference>
<sequence>MTEAWASRLRLAVRLGLTPDAFWTLSIAEWQALTRMPGQASPLSRAEFDRLSRDWPDEGARA</sequence>
<proteinExistence type="predicted"/>
<dbReference type="OrthoDB" id="7582980at2"/>
<evidence type="ECO:0000313" key="2">
    <source>
        <dbReference type="Proteomes" id="UP000548978"/>
    </source>
</evidence>
<gene>
    <name evidence="1" type="ORF">FHS65_000709</name>
</gene>
<organism evidence="1 2">
    <name type="scientific">Brevundimonas halotolerans</name>
    <dbReference type="NCBI Taxonomy" id="69670"/>
    <lineage>
        <taxon>Bacteria</taxon>
        <taxon>Pseudomonadati</taxon>
        <taxon>Pseudomonadota</taxon>
        <taxon>Alphaproteobacteria</taxon>
        <taxon>Caulobacterales</taxon>
        <taxon>Caulobacteraceae</taxon>
        <taxon>Brevundimonas</taxon>
    </lineage>
</organism>
<dbReference type="InterPro" id="IPR019056">
    <property type="entry name" value="Phage_TAC_6"/>
</dbReference>
<reference evidence="1 2" key="1">
    <citation type="submission" date="2020-08" db="EMBL/GenBank/DDBJ databases">
        <title>Genomic Encyclopedia of Type Strains, Phase IV (KMG-IV): sequencing the most valuable type-strain genomes for metagenomic binning, comparative biology and taxonomic classification.</title>
        <authorList>
            <person name="Goeker M."/>
        </authorList>
    </citation>
    <scope>NUCLEOTIDE SEQUENCE [LARGE SCALE GENOMIC DNA]</scope>
    <source>
        <strain evidence="1 2">DSM 24448</strain>
    </source>
</reference>
<comment type="caution">
    <text evidence="1">The sequence shown here is derived from an EMBL/GenBank/DDBJ whole genome shotgun (WGS) entry which is preliminary data.</text>
</comment>
<dbReference type="RefSeq" id="WP_123286059.1">
    <property type="nucleotide sequence ID" value="NZ_JACIJB010000001.1"/>
</dbReference>
<protein>
    <submittedName>
        <fullName evidence="1">Putative phage protein (TIGR02216 family)</fullName>
    </submittedName>
</protein>
<evidence type="ECO:0000313" key="1">
    <source>
        <dbReference type="EMBL" id="MBB5659991.1"/>
    </source>
</evidence>
<dbReference type="AlphaFoldDB" id="A0A7W9E6L8"/>
<dbReference type="EMBL" id="JACIJB010000001">
    <property type="protein sequence ID" value="MBB5659991.1"/>
    <property type="molecule type" value="Genomic_DNA"/>
</dbReference>
<name>A0A7W9E6L8_9CAUL</name>